<keyword evidence="1" id="KW-0812">Transmembrane</keyword>
<gene>
    <name evidence="2" type="ORF">QRT04_14445</name>
</gene>
<keyword evidence="1" id="KW-1133">Transmembrane helix</keyword>
<proteinExistence type="predicted"/>
<evidence type="ECO:0000313" key="3">
    <source>
        <dbReference type="Proteomes" id="UP001529338"/>
    </source>
</evidence>
<protein>
    <submittedName>
        <fullName evidence="2">Uncharacterized protein</fullName>
    </submittedName>
</protein>
<dbReference type="RefSeq" id="WP_289456209.1">
    <property type="nucleotide sequence ID" value="NZ_JAUCGQ010000002.1"/>
</dbReference>
<feature type="transmembrane region" description="Helical" evidence="1">
    <location>
        <begin position="21"/>
        <end position="44"/>
    </location>
</feature>
<dbReference type="Proteomes" id="UP001529338">
    <property type="component" value="Unassembled WGS sequence"/>
</dbReference>
<keyword evidence="3" id="KW-1185">Reference proteome</keyword>
<evidence type="ECO:0000256" key="1">
    <source>
        <dbReference type="SAM" id="Phobius"/>
    </source>
</evidence>
<keyword evidence="1" id="KW-0472">Membrane</keyword>
<reference evidence="2 3" key="1">
    <citation type="submission" date="2023-06" db="EMBL/GenBank/DDBJ databases">
        <title>Cellulomonas sp. MW4 Whole genome sequence.</title>
        <authorList>
            <person name="Park S."/>
        </authorList>
    </citation>
    <scope>NUCLEOTIDE SEQUENCE [LARGE SCALE GENOMIC DNA]</scope>
    <source>
        <strain evidence="2 3">MW4</strain>
    </source>
</reference>
<accession>A0ABT7SIX4</accession>
<dbReference type="EMBL" id="JAUCGQ010000002">
    <property type="protein sequence ID" value="MDM7856134.1"/>
    <property type="molecule type" value="Genomic_DNA"/>
</dbReference>
<sequence length="173" mass="17127">MSRTTVADAALDAVVPVTPRWRVAVGIAAGVALMAAAVAGASAFRPGVLPGSTAGGAQGAAPGGPITTVELEGAAAWQRVESVTGPGVAAAWLTANDPLGTDPATPVRTLPAALHRDERTWLVIRWADACGDSATVRTIGVLGTVRDEALPAAFTPAKLLQGQAGQTACGAGS</sequence>
<organism evidence="2 3">
    <name type="scientific">Cellulomonas alba</name>
    <dbReference type="NCBI Taxonomy" id="3053467"/>
    <lineage>
        <taxon>Bacteria</taxon>
        <taxon>Bacillati</taxon>
        <taxon>Actinomycetota</taxon>
        <taxon>Actinomycetes</taxon>
        <taxon>Micrococcales</taxon>
        <taxon>Cellulomonadaceae</taxon>
        <taxon>Cellulomonas</taxon>
    </lineage>
</organism>
<evidence type="ECO:0000313" key="2">
    <source>
        <dbReference type="EMBL" id="MDM7856134.1"/>
    </source>
</evidence>
<comment type="caution">
    <text evidence="2">The sequence shown here is derived from an EMBL/GenBank/DDBJ whole genome shotgun (WGS) entry which is preliminary data.</text>
</comment>
<name>A0ABT7SIX4_9CELL</name>